<dbReference type="PaxDb" id="353153-Q4DMZ6"/>
<dbReference type="AlphaFoldDB" id="Q4DMZ6"/>
<dbReference type="EMBL" id="AAHK01000317">
    <property type="protein sequence ID" value="EAN93902.1"/>
    <property type="molecule type" value="Genomic_DNA"/>
</dbReference>
<gene>
    <name evidence="3" type="ORF">Tc00.1047053511861.111</name>
</gene>
<evidence type="ECO:0000313" key="3">
    <source>
        <dbReference type="EMBL" id="EAN93902.1"/>
    </source>
</evidence>
<proteinExistence type="predicted"/>
<dbReference type="Gene3D" id="3.30.70.1010">
    <property type="entry name" value="Translation elongation factor EF1B, gamma chain, conserved domain"/>
    <property type="match status" value="1"/>
</dbReference>
<sequence>MQCMTANLIGMCLQRMEHVRQYLLGVALMIVEERRHDVVALCVLRGRGLPAIVWDVEYTELFDWGGGGGRCGAAGVHDGLPLLGGARVEVSVACL</sequence>
<feature type="domain" description="EF-1-gamma C-terminal" evidence="2">
    <location>
        <begin position="1"/>
        <end position="64"/>
    </location>
</feature>
<organism evidence="3 4">
    <name type="scientific">Trypanosoma cruzi (strain CL Brener)</name>
    <dbReference type="NCBI Taxonomy" id="353153"/>
    <lineage>
        <taxon>Eukaryota</taxon>
        <taxon>Discoba</taxon>
        <taxon>Euglenozoa</taxon>
        <taxon>Kinetoplastea</taxon>
        <taxon>Metakinetoplastina</taxon>
        <taxon>Trypanosomatida</taxon>
        <taxon>Trypanosomatidae</taxon>
        <taxon>Trypanosoma</taxon>
        <taxon>Schizotrypanum</taxon>
    </lineage>
</organism>
<name>Q4DMZ6_TRYCC</name>
<evidence type="ECO:0000259" key="2">
    <source>
        <dbReference type="PROSITE" id="PS50040"/>
    </source>
</evidence>
<dbReference type="PROSITE" id="PS50040">
    <property type="entry name" value="EF1G_C"/>
    <property type="match status" value="1"/>
</dbReference>
<dbReference type="GO" id="GO:0003746">
    <property type="term" value="F:translation elongation factor activity"/>
    <property type="evidence" value="ECO:0007669"/>
    <property type="project" value="UniProtKB-UniRule"/>
</dbReference>
<evidence type="ECO:0000256" key="1">
    <source>
        <dbReference type="PROSITE-ProRule" id="PRU00519"/>
    </source>
</evidence>
<dbReference type="InParanoid" id="Q4DMZ6"/>
<keyword evidence="4" id="KW-1185">Reference proteome</keyword>
<dbReference type="Proteomes" id="UP000002296">
    <property type="component" value="Unassembled WGS sequence"/>
</dbReference>
<dbReference type="RefSeq" id="XP_815753.1">
    <property type="nucleotide sequence ID" value="XM_810660.1"/>
</dbReference>
<dbReference type="STRING" id="353153.Q4DMZ6"/>
<comment type="caution">
    <text evidence="3">The sequence shown here is derived from an EMBL/GenBank/DDBJ whole genome shotgun (WGS) entry which is preliminary data.</text>
</comment>
<dbReference type="InterPro" id="IPR036433">
    <property type="entry name" value="EF1B_G_C_sf"/>
</dbReference>
<keyword evidence="1 3" id="KW-0251">Elongation factor</keyword>
<keyword evidence="1" id="KW-0648">Protein biosynthesis</keyword>
<accession>Q4DMZ6</accession>
<reference evidence="3 4" key="1">
    <citation type="journal article" date="2005" name="Science">
        <title>The genome sequence of Trypanosoma cruzi, etiologic agent of Chagas disease.</title>
        <authorList>
            <person name="El-Sayed N.M."/>
            <person name="Myler P.J."/>
            <person name="Bartholomeu D.C."/>
            <person name="Nilsson D."/>
            <person name="Aggarwal G."/>
            <person name="Tran A.N."/>
            <person name="Ghedin E."/>
            <person name="Worthey E.A."/>
            <person name="Delcher A.L."/>
            <person name="Blandin G."/>
            <person name="Westenberger S.J."/>
            <person name="Caler E."/>
            <person name="Cerqueira G.C."/>
            <person name="Branche C."/>
            <person name="Haas B."/>
            <person name="Anupama A."/>
            <person name="Arner E."/>
            <person name="Aslund L."/>
            <person name="Attipoe P."/>
            <person name="Bontempi E."/>
            <person name="Bringaud F."/>
            <person name="Burton P."/>
            <person name="Cadag E."/>
            <person name="Campbell D.A."/>
            <person name="Carrington M."/>
            <person name="Crabtree J."/>
            <person name="Darban H."/>
            <person name="da Silveira J.F."/>
            <person name="de Jong P."/>
            <person name="Edwards K."/>
            <person name="Englund P.T."/>
            <person name="Fazelina G."/>
            <person name="Feldblyum T."/>
            <person name="Ferella M."/>
            <person name="Frasch A.C."/>
            <person name="Gull K."/>
            <person name="Horn D."/>
            <person name="Hou L."/>
            <person name="Huang Y."/>
            <person name="Kindlund E."/>
            <person name="Klingbeil M."/>
            <person name="Kluge S."/>
            <person name="Koo H."/>
            <person name="Lacerda D."/>
            <person name="Levin M.J."/>
            <person name="Lorenzi H."/>
            <person name="Louie T."/>
            <person name="Machado C.R."/>
            <person name="McCulloch R."/>
            <person name="McKenna A."/>
            <person name="Mizuno Y."/>
            <person name="Mottram J.C."/>
            <person name="Nelson S."/>
            <person name="Ochaya S."/>
            <person name="Osoegawa K."/>
            <person name="Pai G."/>
            <person name="Parsons M."/>
            <person name="Pentony M."/>
            <person name="Pettersson U."/>
            <person name="Pop M."/>
            <person name="Ramirez J.L."/>
            <person name="Rinta J."/>
            <person name="Robertson L."/>
            <person name="Salzberg S.L."/>
            <person name="Sanchez D.O."/>
            <person name="Seyler A."/>
            <person name="Sharma R."/>
            <person name="Shetty J."/>
            <person name="Simpson A.J."/>
            <person name="Sisk E."/>
            <person name="Tammi M.T."/>
            <person name="Tarleton R."/>
            <person name="Teixeira S."/>
            <person name="Van Aken S."/>
            <person name="Vogt C."/>
            <person name="Ward P.N."/>
            <person name="Wickstead B."/>
            <person name="Wortman J."/>
            <person name="White O."/>
            <person name="Fraser C.M."/>
            <person name="Stuart K.D."/>
            <person name="Andersson B."/>
        </authorList>
    </citation>
    <scope>NUCLEOTIDE SEQUENCE [LARGE SCALE GENOMIC DNA]</scope>
    <source>
        <strain evidence="3 4">CL Brener</strain>
    </source>
</reference>
<dbReference type="SUPFAM" id="SSF89942">
    <property type="entry name" value="eEF1-gamma domain"/>
    <property type="match status" value="1"/>
</dbReference>
<dbReference type="GeneID" id="3547515"/>
<evidence type="ECO:0000313" key="4">
    <source>
        <dbReference type="Proteomes" id="UP000002296"/>
    </source>
</evidence>
<dbReference type="KEGG" id="tcr:511861.111"/>
<dbReference type="InterPro" id="IPR001662">
    <property type="entry name" value="EF1B_G_C"/>
</dbReference>
<protein>
    <submittedName>
        <fullName evidence="3">Elongation factor 1-gamma (EF-1-gamma), putative</fullName>
    </submittedName>
</protein>